<proteinExistence type="predicted"/>
<organism evidence="1 2">
    <name type="scientific">Hermanssonia centrifuga</name>
    <dbReference type="NCBI Taxonomy" id="98765"/>
    <lineage>
        <taxon>Eukaryota</taxon>
        <taxon>Fungi</taxon>
        <taxon>Dikarya</taxon>
        <taxon>Basidiomycota</taxon>
        <taxon>Agaricomycotina</taxon>
        <taxon>Agaricomycetes</taxon>
        <taxon>Polyporales</taxon>
        <taxon>Meruliaceae</taxon>
        <taxon>Hermanssonia</taxon>
    </lineage>
</organism>
<sequence>MDHVDAKDCYYVFTYVLRKLCYSESRELQPLSKLEGQLQSNTYKKLDNGQHFDMGRTQLQKIYNNMIDSQSPLHWEHRSSGVHTMMLELLCSVSKVHMTEGTRLISADGPWVFGWHIDNKIRLAVEMFDQNTGYLDSYARHQFVMMADLVMRSLDDCYYVLDNDLMGTLKVLLSIGTFV</sequence>
<accession>A0A2R6NPF1</accession>
<protein>
    <submittedName>
        <fullName evidence="1">Uncharacterized protein</fullName>
    </submittedName>
</protein>
<name>A0A2R6NPF1_9APHY</name>
<evidence type="ECO:0000313" key="1">
    <source>
        <dbReference type="EMBL" id="PSR74358.1"/>
    </source>
</evidence>
<dbReference type="Proteomes" id="UP000186601">
    <property type="component" value="Unassembled WGS sequence"/>
</dbReference>
<dbReference type="EMBL" id="MLYV02000990">
    <property type="protein sequence ID" value="PSR74358.1"/>
    <property type="molecule type" value="Genomic_DNA"/>
</dbReference>
<gene>
    <name evidence="1" type="ORF">PHLCEN_2v9866</name>
</gene>
<comment type="caution">
    <text evidence="1">The sequence shown here is derived from an EMBL/GenBank/DDBJ whole genome shotgun (WGS) entry which is preliminary data.</text>
</comment>
<evidence type="ECO:0000313" key="2">
    <source>
        <dbReference type="Proteomes" id="UP000186601"/>
    </source>
</evidence>
<reference evidence="1 2" key="1">
    <citation type="submission" date="2018-02" db="EMBL/GenBank/DDBJ databases">
        <title>Genome sequence of the basidiomycete white-rot fungus Phlebia centrifuga.</title>
        <authorList>
            <person name="Granchi Z."/>
            <person name="Peng M."/>
            <person name="de Vries R.P."/>
            <person name="Hilden K."/>
            <person name="Makela M.R."/>
            <person name="Grigoriev I."/>
            <person name="Riley R."/>
        </authorList>
    </citation>
    <scope>NUCLEOTIDE SEQUENCE [LARGE SCALE GENOMIC DNA]</scope>
    <source>
        <strain evidence="1 2">FBCC195</strain>
    </source>
</reference>
<dbReference type="AlphaFoldDB" id="A0A2R6NPF1"/>
<keyword evidence="2" id="KW-1185">Reference proteome</keyword>